<dbReference type="EMBL" id="PYMJ01000012">
    <property type="protein sequence ID" value="PSU47879.1"/>
    <property type="molecule type" value="Genomic_DNA"/>
</dbReference>
<dbReference type="InterPro" id="IPR002545">
    <property type="entry name" value="CheW-lke_dom"/>
</dbReference>
<feature type="modified residue" description="4-aspartylphosphate" evidence="1">
    <location>
        <position position="243"/>
    </location>
</feature>
<proteinExistence type="predicted"/>
<dbReference type="PROSITE" id="PS50851">
    <property type="entry name" value="CHEW"/>
    <property type="match status" value="1"/>
</dbReference>
<accession>A0A2T3JG19</accession>
<dbReference type="PROSITE" id="PS50110">
    <property type="entry name" value="RESPONSE_REGULATORY"/>
    <property type="match status" value="1"/>
</dbReference>
<dbReference type="Gene3D" id="2.30.30.40">
    <property type="entry name" value="SH3 Domains"/>
    <property type="match status" value="1"/>
</dbReference>
<comment type="caution">
    <text evidence="4">The sequence shown here is derived from an EMBL/GenBank/DDBJ whole genome shotgun (WGS) entry which is preliminary data.</text>
</comment>
<dbReference type="SUPFAM" id="SSF52172">
    <property type="entry name" value="CheY-like"/>
    <property type="match status" value="1"/>
</dbReference>
<name>A0A2T3JG19_9GAMM</name>
<dbReference type="InterPro" id="IPR011006">
    <property type="entry name" value="CheY-like_superfamily"/>
</dbReference>
<feature type="domain" description="Response regulatory" evidence="2">
    <location>
        <begin position="192"/>
        <end position="308"/>
    </location>
</feature>
<dbReference type="PANTHER" id="PTHR47233">
    <property type="entry name" value="CHEMOTAXIS PROTEIN CHEV"/>
    <property type="match status" value="1"/>
</dbReference>
<dbReference type="GO" id="GO:0000160">
    <property type="term" value="P:phosphorelay signal transduction system"/>
    <property type="evidence" value="ECO:0007669"/>
    <property type="project" value="InterPro"/>
</dbReference>
<organism evidence="4 5">
    <name type="scientific">Photobacterium frigidiphilum</name>
    <dbReference type="NCBI Taxonomy" id="264736"/>
    <lineage>
        <taxon>Bacteria</taxon>
        <taxon>Pseudomonadati</taxon>
        <taxon>Pseudomonadota</taxon>
        <taxon>Gammaproteobacteria</taxon>
        <taxon>Vibrionales</taxon>
        <taxon>Vibrionaceae</taxon>
        <taxon>Photobacterium</taxon>
    </lineage>
</organism>
<evidence type="ECO:0000256" key="1">
    <source>
        <dbReference type="PROSITE-ProRule" id="PRU00169"/>
    </source>
</evidence>
<feature type="domain" description="CheW-like" evidence="3">
    <location>
        <begin position="14"/>
        <end position="163"/>
    </location>
</feature>
<dbReference type="SUPFAM" id="SSF50341">
    <property type="entry name" value="CheW-like"/>
    <property type="match status" value="1"/>
</dbReference>
<dbReference type="PANTHER" id="PTHR47233:SF3">
    <property type="entry name" value="CHEMOTAXIS PROTEIN CHEV"/>
    <property type="match status" value="1"/>
</dbReference>
<dbReference type="Pfam" id="PF00072">
    <property type="entry name" value="Response_reg"/>
    <property type="match status" value="1"/>
</dbReference>
<dbReference type="InterPro" id="IPR001789">
    <property type="entry name" value="Sig_transdc_resp-reg_receiver"/>
</dbReference>
<dbReference type="InterPro" id="IPR036061">
    <property type="entry name" value="CheW-like_dom_sf"/>
</dbReference>
<dbReference type="SMART" id="SM00260">
    <property type="entry name" value="CheW"/>
    <property type="match status" value="1"/>
</dbReference>
<keyword evidence="1" id="KW-0597">Phosphoprotein</keyword>
<dbReference type="AlphaFoldDB" id="A0A2T3JG19"/>
<dbReference type="Gene3D" id="3.40.50.2300">
    <property type="match status" value="1"/>
</dbReference>
<evidence type="ECO:0000259" key="3">
    <source>
        <dbReference type="PROSITE" id="PS50851"/>
    </source>
</evidence>
<dbReference type="CDD" id="cd00156">
    <property type="entry name" value="REC"/>
    <property type="match status" value="1"/>
</dbReference>
<dbReference type="OrthoDB" id="9806105at2"/>
<dbReference type="SMART" id="SM00448">
    <property type="entry name" value="REC"/>
    <property type="match status" value="1"/>
</dbReference>
<evidence type="ECO:0000259" key="2">
    <source>
        <dbReference type="PROSITE" id="PS50110"/>
    </source>
</evidence>
<dbReference type="PIRSF" id="PIRSF002867">
    <property type="entry name" value="CheV"/>
    <property type="match status" value="1"/>
</dbReference>
<dbReference type="RefSeq" id="WP_107243218.1">
    <property type="nucleotide sequence ID" value="NZ_PYMJ01000012.1"/>
</dbReference>
<evidence type="ECO:0000313" key="4">
    <source>
        <dbReference type="EMBL" id="PSU47879.1"/>
    </source>
</evidence>
<keyword evidence="5" id="KW-1185">Reference proteome</keyword>
<sequence>MSNSNILVESGTNELEIAEFQIIKELPDGGTKVNSYGINVAKVREVIRYPEMTDYPKGNKHIVGVFKSRDKVTPLIHLAKWLGLSEKQPSSNQFVIVTDFNGVTNGFLIDSISRIHRVSWSDLEAASEISLAGEDNCIVASVNLDDRLVFILDFELIIAEMNSDINMSQYNLSTDNNVDLSPEKKRRRAQHTILIADDSKFILEQLSNVVSESGYLIETATDGEQALKSYESNKQNISVIVSDVEMPKVDGLYLCKTITSQPNHPPVLIFSSTMTKENKLKAFEVGATETLTKPEIHRLIPLLDELLFPNG</sequence>
<reference evidence="4 5" key="1">
    <citation type="submission" date="2018-01" db="EMBL/GenBank/DDBJ databases">
        <title>Whole genome sequencing of Histamine producing bacteria.</title>
        <authorList>
            <person name="Butler K."/>
        </authorList>
    </citation>
    <scope>NUCLEOTIDE SEQUENCE [LARGE SCALE GENOMIC DNA]</scope>
    <source>
        <strain evidence="4 5">JCM 12947</strain>
    </source>
</reference>
<protein>
    <submittedName>
        <fullName evidence="4">Chemotaxis protein CheV</fullName>
    </submittedName>
</protein>
<dbReference type="Proteomes" id="UP000240987">
    <property type="component" value="Unassembled WGS sequence"/>
</dbReference>
<dbReference type="InterPro" id="IPR024181">
    <property type="entry name" value="Chemotax_regulator_CheV"/>
</dbReference>
<dbReference type="Gene3D" id="2.40.50.180">
    <property type="entry name" value="CheA-289, Domain 4"/>
    <property type="match status" value="1"/>
</dbReference>
<dbReference type="Pfam" id="PF01584">
    <property type="entry name" value="CheW"/>
    <property type="match status" value="1"/>
</dbReference>
<dbReference type="GO" id="GO:0006935">
    <property type="term" value="P:chemotaxis"/>
    <property type="evidence" value="ECO:0007669"/>
    <property type="project" value="InterPro"/>
</dbReference>
<gene>
    <name evidence="4" type="ORF">C9J12_13605</name>
</gene>
<evidence type="ECO:0000313" key="5">
    <source>
        <dbReference type="Proteomes" id="UP000240987"/>
    </source>
</evidence>